<dbReference type="GO" id="GO:0052816">
    <property type="term" value="F:long-chain fatty acyl-CoA hydrolase activity"/>
    <property type="evidence" value="ECO:0007669"/>
    <property type="project" value="TreeGrafter"/>
</dbReference>
<dbReference type="PROSITE" id="PS51770">
    <property type="entry name" value="HOTDOG_ACOT"/>
    <property type="match status" value="1"/>
</dbReference>
<dbReference type="STRING" id="1423755.FC40_GL001409"/>
<evidence type="ECO:0000259" key="4">
    <source>
        <dbReference type="PROSITE" id="PS51770"/>
    </source>
</evidence>
<dbReference type="PANTHER" id="PTHR11049">
    <property type="entry name" value="ACYL COENZYME A THIOESTER HYDROLASE"/>
    <property type="match status" value="1"/>
</dbReference>
<dbReference type="GO" id="GO:0009062">
    <property type="term" value="P:fatty acid catabolic process"/>
    <property type="evidence" value="ECO:0007669"/>
    <property type="project" value="TreeGrafter"/>
</dbReference>
<feature type="domain" description="HotDog ACOT-type" evidence="4">
    <location>
        <begin position="7"/>
        <end position="119"/>
    </location>
</feature>
<organism evidence="5 6">
    <name type="scientific">Ligilactobacillus hayakitensis DSM 18933 = JCM 14209</name>
    <dbReference type="NCBI Taxonomy" id="1423755"/>
    <lineage>
        <taxon>Bacteria</taxon>
        <taxon>Bacillati</taxon>
        <taxon>Bacillota</taxon>
        <taxon>Bacilli</taxon>
        <taxon>Lactobacillales</taxon>
        <taxon>Lactobacillaceae</taxon>
        <taxon>Ligilactobacillus</taxon>
    </lineage>
</organism>
<dbReference type="InterPro" id="IPR033120">
    <property type="entry name" value="HOTDOG_ACOT"/>
</dbReference>
<gene>
    <name evidence="5" type="ORF">FC40_GL001409</name>
</gene>
<dbReference type="CDD" id="cd03442">
    <property type="entry name" value="BFIT_BACH"/>
    <property type="match status" value="1"/>
</dbReference>
<dbReference type="Pfam" id="PF03061">
    <property type="entry name" value="4HBT"/>
    <property type="match status" value="1"/>
</dbReference>
<dbReference type="Gene3D" id="3.10.129.10">
    <property type="entry name" value="Hotdog Thioesterase"/>
    <property type="match status" value="1"/>
</dbReference>
<dbReference type="GO" id="GO:0005829">
    <property type="term" value="C:cytosol"/>
    <property type="evidence" value="ECO:0007669"/>
    <property type="project" value="TreeGrafter"/>
</dbReference>
<dbReference type="GO" id="GO:0006637">
    <property type="term" value="P:acyl-CoA metabolic process"/>
    <property type="evidence" value="ECO:0007669"/>
    <property type="project" value="TreeGrafter"/>
</dbReference>
<evidence type="ECO:0000313" key="6">
    <source>
        <dbReference type="Proteomes" id="UP000051054"/>
    </source>
</evidence>
<dbReference type="InterPro" id="IPR040170">
    <property type="entry name" value="Cytosol_ACT"/>
</dbReference>
<comment type="caution">
    <text evidence="5">The sequence shown here is derived from an EMBL/GenBank/DDBJ whole genome shotgun (WGS) entry which is preliminary data.</text>
</comment>
<dbReference type="Proteomes" id="UP000051054">
    <property type="component" value="Unassembled WGS sequence"/>
</dbReference>
<dbReference type="InterPro" id="IPR029069">
    <property type="entry name" value="HotDog_dom_sf"/>
</dbReference>
<evidence type="ECO:0000256" key="1">
    <source>
        <dbReference type="ARBA" id="ARBA00010458"/>
    </source>
</evidence>
<dbReference type="EMBL" id="AZGD01000034">
    <property type="protein sequence ID" value="KRM19718.1"/>
    <property type="molecule type" value="Genomic_DNA"/>
</dbReference>
<evidence type="ECO:0000313" key="5">
    <source>
        <dbReference type="EMBL" id="KRM19718.1"/>
    </source>
</evidence>
<dbReference type="OrthoDB" id="9791628at2"/>
<keyword evidence="2 3" id="KW-0378">Hydrolase</keyword>
<dbReference type="InterPro" id="IPR006683">
    <property type="entry name" value="Thioestr_dom"/>
</dbReference>
<evidence type="ECO:0000256" key="2">
    <source>
        <dbReference type="ARBA" id="ARBA00022801"/>
    </source>
</evidence>
<sequence>MKELTCNQTLAITSHRVIANDLNEHETVYGGRLLEMLDGTASISVSRLCRSLSVTAAIDNLNFIAPFKLQDSFCIESYVTGVGKRSIEVFVKIIGEHIETGERFLGLTAFLTFVVTKKEVELPAIMPVTAEQKDLCSTYPDRQKQRQLNRIKQAQLIKNINLNLPWD</sequence>
<accession>A0A0R1WXQ7</accession>
<comment type="similarity">
    <text evidence="1">Belongs to the acyl coenzyme A hydrolase family.</text>
</comment>
<keyword evidence="6" id="KW-1185">Reference proteome</keyword>
<dbReference type="RefSeq" id="WP_025022151.1">
    <property type="nucleotide sequence ID" value="NZ_AZGD01000034.1"/>
</dbReference>
<dbReference type="AlphaFoldDB" id="A0A0R1WXQ7"/>
<dbReference type="eggNOG" id="COG1607">
    <property type="taxonomic scope" value="Bacteria"/>
</dbReference>
<reference evidence="5 6" key="1">
    <citation type="journal article" date="2015" name="Genome Announc.">
        <title>Expanding the biotechnology potential of lactobacilli through comparative genomics of 213 strains and associated genera.</title>
        <authorList>
            <person name="Sun Z."/>
            <person name="Harris H.M."/>
            <person name="McCann A."/>
            <person name="Guo C."/>
            <person name="Argimon S."/>
            <person name="Zhang W."/>
            <person name="Yang X."/>
            <person name="Jeffery I.B."/>
            <person name="Cooney J.C."/>
            <person name="Kagawa T.F."/>
            <person name="Liu W."/>
            <person name="Song Y."/>
            <person name="Salvetti E."/>
            <person name="Wrobel A."/>
            <person name="Rasinkangas P."/>
            <person name="Parkhill J."/>
            <person name="Rea M.C."/>
            <person name="O'Sullivan O."/>
            <person name="Ritari J."/>
            <person name="Douillard F.P."/>
            <person name="Paul Ross R."/>
            <person name="Yang R."/>
            <person name="Briner A.E."/>
            <person name="Felis G.E."/>
            <person name="de Vos W.M."/>
            <person name="Barrangou R."/>
            <person name="Klaenhammer T.R."/>
            <person name="Caufield P.W."/>
            <person name="Cui Y."/>
            <person name="Zhang H."/>
            <person name="O'Toole P.W."/>
        </authorList>
    </citation>
    <scope>NUCLEOTIDE SEQUENCE [LARGE SCALE GENOMIC DNA]</scope>
    <source>
        <strain evidence="5 6">DSM 18933</strain>
    </source>
</reference>
<dbReference type="PANTHER" id="PTHR11049:SF24">
    <property type="entry name" value="CYTOSOLIC ACYL COENZYME A THIOESTER HYDROLASE"/>
    <property type="match status" value="1"/>
</dbReference>
<dbReference type="PATRIC" id="fig|1423755.3.peg.1496"/>
<protein>
    <submittedName>
        <fullName evidence="5">Acyl-coa hydrolase</fullName>
    </submittedName>
</protein>
<evidence type="ECO:0000256" key="3">
    <source>
        <dbReference type="PROSITE-ProRule" id="PRU01106"/>
    </source>
</evidence>
<proteinExistence type="inferred from homology"/>
<dbReference type="SUPFAM" id="SSF54637">
    <property type="entry name" value="Thioesterase/thiol ester dehydrase-isomerase"/>
    <property type="match status" value="1"/>
</dbReference>
<name>A0A0R1WXQ7_9LACO</name>